<name>A0A8S0WSI3_CYCAE</name>
<organism evidence="2 3">
    <name type="scientific">Cyclocybe aegerita</name>
    <name type="common">Black poplar mushroom</name>
    <name type="synonym">Agrocybe aegerita</name>
    <dbReference type="NCBI Taxonomy" id="1973307"/>
    <lineage>
        <taxon>Eukaryota</taxon>
        <taxon>Fungi</taxon>
        <taxon>Dikarya</taxon>
        <taxon>Basidiomycota</taxon>
        <taxon>Agaricomycotina</taxon>
        <taxon>Agaricomycetes</taxon>
        <taxon>Agaricomycetidae</taxon>
        <taxon>Agaricales</taxon>
        <taxon>Agaricineae</taxon>
        <taxon>Bolbitiaceae</taxon>
        <taxon>Cyclocybe</taxon>
    </lineage>
</organism>
<accession>A0A8S0WSI3</accession>
<dbReference type="Proteomes" id="UP000467700">
    <property type="component" value="Unassembled WGS sequence"/>
</dbReference>
<feature type="region of interest" description="Disordered" evidence="1">
    <location>
        <begin position="1"/>
        <end position="38"/>
    </location>
</feature>
<proteinExistence type="predicted"/>
<gene>
    <name evidence="2" type="ORF">AAE3_LOCUS12080</name>
</gene>
<dbReference type="EMBL" id="CACVBS010000081">
    <property type="protein sequence ID" value="CAA7269857.1"/>
    <property type="molecule type" value="Genomic_DNA"/>
</dbReference>
<reference evidence="2 3" key="1">
    <citation type="submission" date="2020-01" db="EMBL/GenBank/DDBJ databases">
        <authorList>
            <person name="Gupta K D."/>
        </authorList>
    </citation>
    <scope>NUCLEOTIDE SEQUENCE [LARGE SCALE GENOMIC DNA]</scope>
</reference>
<dbReference type="AlphaFoldDB" id="A0A8S0WSI3"/>
<sequence length="183" mass="20160">MAATGVEHPPHPSSSRRHDSTFDGTRPEEYSSDPPCLERKRNIPLPPLSFDPISLNPLLQYRSGPALMAYHLTEPSSTAVLSRAVKNNPSMTFWKHQAAMTPTNLCSLTIRMEGIDRPIVVRPSGIKGGVVTVGDILEAVHLAVTLGGNRSPKGESCWWWAGLAPCPDERDVWILYTTDNCSW</sequence>
<evidence type="ECO:0000313" key="3">
    <source>
        <dbReference type="Proteomes" id="UP000467700"/>
    </source>
</evidence>
<feature type="compositionally biased region" description="Basic and acidic residues" evidence="1">
    <location>
        <begin position="16"/>
        <end position="29"/>
    </location>
</feature>
<evidence type="ECO:0000313" key="2">
    <source>
        <dbReference type="EMBL" id="CAA7269857.1"/>
    </source>
</evidence>
<comment type="caution">
    <text evidence="2">The sequence shown here is derived from an EMBL/GenBank/DDBJ whole genome shotgun (WGS) entry which is preliminary data.</text>
</comment>
<keyword evidence="3" id="KW-1185">Reference proteome</keyword>
<evidence type="ECO:0000256" key="1">
    <source>
        <dbReference type="SAM" id="MobiDB-lite"/>
    </source>
</evidence>
<dbReference type="OrthoDB" id="3172906at2759"/>
<protein>
    <submittedName>
        <fullName evidence="2">Uncharacterized protein</fullName>
    </submittedName>
</protein>